<dbReference type="Proteomes" id="UP000663860">
    <property type="component" value="Unassembled WGS sequence"/>
</dbReference>
<dbReference type="GO" id="GO:0042393">
    <property type="term" value="F:histone binding"/>
    <property type="evidence" value="ECO:0007669"/>
    <property type="project" value="InterPro"/>
</dbReference>
<dbReference type="EMBL" id="CAJNOE010000620">
    <property type="protein sequence ID" value="CAF1291176.1"/>
    <property type="molecule type" value="Genomic_DNA"/>
</dbReference>
<evidence type="ECO:0000256" key="1">
    <source>
        <dbReference type="SAM" id="MobiDB-lite"/>
    </source>
</evidence>
<gene>
    <name evidence="3" type="ORF">IZO911_LOCUS33522</name>
</gene>
<feature type="region of interest" description="Disordered" evidence="1">
    <location>
        <begin position="499"/>
        <end position="525"/>
    </location>
</feature>
<reference evidence="3" key="1">
    <citation type="submission" date="2021-02" db="EMBL/GenBank/DDBJ databases">
        <authorList>
            <person name="Nowell W R."/>
        </authorList>
    </citation>
    <scope>NUCLEOTIDE SEQUENCE</scope>
</reference>
<dbReference type="Pfam" id="PF20920">
    <property type="entry name" value="DAXX_hist_bd"/>
    <property type="match status" value="1"/>
</dbReference>
<dbReference type="InterPro" id="IPR046378">
    <property type="entry name" value="DAXX_histone-bd"/>
</dbReference>
<proteinExistence type="predicted"/>
<dbReference type="Gene3D" id="1.20.58.2170">
    <property type="match status" value="1"/>
</dbReference>
<evidence type="ECO:0000259" key="2">
    <source>
        <dbReference type="Pfam" id="PF20920"/>
    </source>
</evidence>
<name>A0A815CSE0_9BILA</name>
<dbReference type="AlphaFoldDB" id="A0A815CSE0"/>
<evidence type="ECO:0000313" key="3">
    <source>
        <dbReference type="EMBL" id="CAF1291176.1"/>
    </source>
</evidence>
<dbReference type="InterPro" id="IPR046426">
    <property type="entry name" value="DAXX_histone-bd_sf"/>
</dbReference>
<feature type="compositionally biased region" description="Low complexity" evidence="1">
    <location>
        <begin position="503"/>
        <end position="513"/>
    </location>
</feature>
<feature type="domain" description="Daxx histone-binding" evidence="2">
    <location>
        <begin position="321"/>
        <end position="408"/>
    </location>
</feature>
<accession>A0A815CSE0</accession>
<evidence type="ECO:0000313" key="4">
    <source>
        <dbReference type="Proteomes" id="UP000663860"/>
    </source>
</evidence>
<comment type="caution">
    <text evidence="3">The sequence shown here is derived from an EMBL/GenBank/DDBJ whole genome shotgun (WGS) entry which is preliminary data.</text>
</comment>
<protein>
    <recommendedName>
        <fullName evidence="2">Daxx histone-binding domain-containing protein</fullName>
    </recommendedName>
</protein>
<sequence>MANKTFDTVKIQFEKFLFSIGSILTCEKEVNIIQNKLRRHFNTAASDYLCSNEFQSSLKHIQNIFVEQNTSAKYFTLLASFDEQLKKHSIKLFKDVTISKVGTDAPVRIIWNGSPVQMRPNLPSNEVSTISSITTTTVKFNLTNENTEQILLSKSTESTIEFIPTISVIQEVIEYLLDQCCNIVSELNVSKSSHTDKVKLVNTDSNHGFKHQRKIIKLERRLSRLSRVIRELEEKDMSLDEMVHCDLYVVESNLKKQACEMHSKLAKLKSQSMSIERIIHQPIILKASEIGHPLVNEDLQNMVNQSKHFPSFNDVLETVEKANEKYKLNLNDESRKKFAEKSFKIIGKEIKNRRMADFHDIMYSRLPVDFNIEQNDPALNSVEIEKVLLENEREANIKTEKIFEEFSQIEPDPENEISIELTDEEASENESDEQPEVEIAVDLQEMKSDTIEIIQPASPDPPISIIPESDPIESATEISLNDRTFTILSTASLPIRRSRHDIQSSPSSSSVISKESEVQTLTPRRRQNLTDNEIIYRLYKDRLTNNGSDDVVRKRVLTKNTDYSNVKKQKQQVPELIILD</sequence>
<organism evidence="3 4">
    <name type="scientific">Adineta steineri</name>
    <dbReference type="NCBI Taxonomy" id="433720"/>
    <lineage>
        <taxon>Eukaryota</taxon>
        <taxon>Metazoa</taxon>
        <taxon>Spiralia</taxon>
        <taxon>Gnathifera</taxon>
        <taxon>Rotifera</taxon>
        <taxon>Eurotatoria</taxon>
        <taxon>Bdelloidea</taxon>
        <taxon>Adinetida</taxon>
        <taxon>Adinetidae</taxon>
        <taxon>Adineta</taxon>
    </lineage>
</organism>